<organism evidence="4 5">
    <name type="scientific">Pseudonocardia acidicola</name>
    <dbReference type="NCBI Taxonomy" id="2724939"/>
    <lineage>
        <taxon>Bacteria</taxon>
        <taxon>Bacillati</taxon>
        <taxon>Actinomycetota</taxon>
        <taxon>Actinomycetes</taxon>
        <taxon>Pseudonocardiales</taxon>
        <taxon>Pseudonocardiaceae</taxon>
        <taxon>Pseudonocardia</taxon>
    </lineage>
</organism>
<keyword evidence="5" id="KW-1185">Reference proteome</keyword>
<name>A0ABX1SAI8_9PSEU</name>
<evidence type="ECO:0000256" key="1">
    <source>
        <dbReference type="SAM" id="MobiDB-lite"/>
    </source>
</evidence>
<evidence type="ECO:0000256" key="2">
    <source>
        <dbReference type="SAM" id="Phobius"/>
    </source>
</evidence>
<gene>
    <name evidence="4" type="ORF">HF526_07960</name>
</gene>
<feature type="transmembrane region" description="Helical" evidence="2">
    <location>
        <begin position="106"/>
        <end position="123"/>
    </location>
</feature>
<protein>
    <submittedName>
        <fullName evidence="4">DUF1707 domain-containing protein</fullName>
    </submittedName>
</protein>
<dbReference type="Pfam" id="PF08044">
    <property type="entry name" value="DUF1707"/>
    <property type="match status" value="1"/>
</dbReference>
<keyword evidence="2" id="KW-1133">Transmembrane helix</keyword>
<keyword evidence="2" id="KW-0472">Membrane</keyword>
<dbReference type="Proteomes" id="UP000820669">
    <property type="component" value="Unassembled WGS sequence"/>
</dbReference>
<dbReference type="InterPro" id="IPR012551">
    <property type="entry name" value="DUF1707_SHOCT-like"/>
</dbReference>
<comment type="caution">
    <text evidence="4">The sequence shown here is derived from an EMBL/GenBank/DDBJ whole genome shotgun (WGS) entry which is preliminary data.</text>
</comment>
<proteinExistence type="predicted"/>
<accession>A0ABX1SAI8</accession>
<evidence type="ECO:0000259" key="3">
    <source>
        <dbReference type="Pfam" id="PF08044"/>
    </source>
</evidence>
<feature type="compositionally biased region" description="Basic and acidic residues" evidence="1">
    <location>
        <begin position="154"/>
        <end position="173"/>
    </location>
</feature>
<reference evidence="4 5" key="1">
    <citation type="submission" date="2020-04" db="EMBL/GenBank/DDBJ databases">
        <authorList>
            <person name="Klaysubun C."/>
            <person name="Duangmal K."/>
            <person name="Lipun K."/>
        </authorList>
    </citation>
    <scope>NUCLEOTIDE SEQUENCE [LARGE SCALE GENOMIC DNA]</scope>
    <source>
        <strain evidence="4 5">K10HN5</strain>
    </source>
</reference>
<dbReference type="RefSeq" id="WP_169380693.1">
    <property type="nucleotide sequence ID" value="NZ_JAAXLA010000010.1"/>
</dbReference>
<evidence type="ECO:0000313" key="4">
    <source>
        <dbReference type="EMBL" id="NMH97249.1"/>
    </source>
</evidence>
<sequence length="179" mass="18901">MTQGDTAAGAGDPPPLRIGTAERESAAKALDEHLAAGRLGIEEYADRSAVAANATVASELAALFTDLPAPHPVLPGTAVAPAAGSVPAQQDAAVPARAGGGFLEGWGPRIVTVTPIVATLLFFLTGYQWYWFLLIPAVSALVYGGVGRGGPGGELHRRQEEREERRALRDERRDRRRGR</sequence>
<keyword evidence="2" id="KW-0812">Transmembrane</keyword>
<dbReference type="EMBL" id="JAAXLA010000010">
    <property type="protein sequence ID" value="NMH97249.1"/>
    <property type="molecule type" value="Genomic_DNA"/>
</dbReference>
<feature type="region of interest" description="Disordered" evidence="1">
    <location>
        <begin position="151"/>
        <end position="179"/>
    </location>
</feature>
<feature type="region of interest" description="Disordered" evidence="1">
    <location>
        <begin position="1"/>
        <end position="20"/>
    </location>
</feature>
<feature type="domain" description="DUF1707" evidence="3">
    <location>
        <begin position="16"/>
        <end position="68"/>
    </location>
</feature>
<evidence type="ECO:0000313" key="5">
    <source>
        <dbReference type="Proteomes" id="UP000820669"/>
    </source>
</evidence>